<comment type="caution">
    <text evidence="1">The sequence shown here is derived from an EMBL/GenBank/DDBJ whole genome shotgun (WGS) entry which is preliminary data.</text>
</comment>
<proteinExistence type="predicted"/>
<dbReference type="EMBL" id="ASHM01071540">
    <property type="protein sequence ID" value="PNX55441.1"/>
    <property type="molecule type" value="Genomic_DNA"/>
</dbReference>
<gene>
    <name evidence="1" type="ORF">L195_g049070</name>
</gene>
<evidence type="ECO:0000313" key="2">
    <source>
        <dbReference type="Proteomes" id="UP000236291"/>
    </source>
</evidence>
<evidence type="ECO:0000313" key="1">
    <source>
        <dbReference type="EMBL" id="PNX55441.1"/>
    </source>
</evidence>
<protein>
    <submittedName>
        <fullName evidence="1">Uncharacterized protein</fullName>
    </submittedName>
</protein>
<reference evidence="1 2" key="1">
    <citation type="journal article" date="2014" name="Am. J. Bot.">
        <title>Genome assembly and annotation for red clover (Trifolium pratense; Fabaceae).</title>
        <authorList>
            <person name="Istvanek J."/>
            <person name="Jaros M."/>
            <person name="Krenek A."/>
            <person name="Repkova J."/>
        </authorList>
    </citation>
    <scope>NUCLEOTIDE SEQUENCE [LARGE SCALE GENOMIC DNA]</scope>
    <source>
        <strain evidence="2">cv. Tatra</strain>
        <tissue evidence="1">Young leaves</tissue>
    </source>
</reference>
<reference evidence="1 2" key="2">
    <citation type="journal article" date="2017" name="Front. Plant Sci.">
        <title>Gene Classification and Mining of Molecular Markers Useful in Red Clover (Trifolium pratense) Breeding.</title>
        <authorList>
            <person name="Istvanek J."/>
            <person name="Dluhosova J."/>
            <person name="Dluhos P."/>
            <person name="Patkova L."/>
            <person name="Nedelnik J."/>
            <person name="Repkova J."/>
        </authorList>
    </citation>
    <scope>NUCLEOTIDE SEQUENCE [LARGE SCALE GENOMIC DNA]</scope>
    <source>
        <strain evidence="2">cv. Tatra</strain>
        <tissue evidence="1">Young leaves</tissue>
    </source>
</reference>
<organism evidence="1 2">
    <name type="scientific">Trifolium pratense</name>
    <name type="common">Red clover</name>
    <dbReference type="NCBI Taxonomy" id="57577"/>
    <lineage>
        <taxon>Eukaryota</taxon>
        <taxon>Viridiplantae</taxon>
        <taxon>Streptophyta</taxon>
        <taxon>Embryophyta</taxon>
        <taxon>Tracheophyta</taxon>
        <taxon>Spermatophyta</taxon>
        <taxon>Magnoliopsida</taxon>
        <taxon>eudicotyledons</taxon>
        <taxon>Gunneridae</taxon>
        <taxon>Pentapetalae</taxon>
        <taxon>rosids</taxon>
        <taxon>fabids</taxon>
        <taxon>Fabales</taxon>
        <taxon>Fabaceae</taxon>
        <taxon>Papilionoideae</taxon>
        <taxon>50 kb inversion clade</taxon>
        <taxon>NPAAA clade</taxon>
        <taxon>Hologalegina</taxon>
        <taxon>IRL clade</taxon>
        <taxon>Trifolieae</taxon>
        <taxon>Trifolium</taxon>
    </lineage>
</organism>
<name>A0A2K3JN22_TRIPR</name>
<accession>A0A2K3JN22</accession>
<sequence length="45" mass="5434">MEMIRKSILVEERSWRAVVSGAKTRVKEYESEPEWKRGRKRVDLN</sequence>
<dbReference type="AlphaFoldDB" id="A0A2K3JN22"/>
<dbReference type="Proteomes" id="UP000236291">
    <property type="component" value="Unassembled WGS sequence"/>
</dbReference>